<sequence length="460" mass="49444">MATADATPPGRSSSVPEPALRPTPLRGPGAELSTWARLFTDGDALVLRCRGFFGQRREVRYPLSGEHRVSRALLISPDADTARSHPGAGEIRLLDPAGRPVARLLPDRWMVSGRQEVPIDQAVERSGAGALLRAAGIPVVRASRADLAAPRESRRRELSLVLEPGPQLPWWYQALRVAAGCLWLLAISVLVIVDRSMPGWVLFAAVAAFVAPLARLLVRGVSALRNRSAAELDPSPLVVISPRPAPAVSEQDRATPTVRFVSRAMLRVFPGELSVVDQYGADARRPLAGPSAPQALVRLIGPDGHPVAVELHYATGPNETIASWADWFGGPGGAAQWQKFRTATGLHCEDRKASGKAVKVWELARGAYSARPAPDAKHARRESRFPSSAAKGSSSALMVIGSYFSLQFATTVADDAPGVAWTSALLGVGGLLLQSAPWCWHQLRSRLYFDRPVTRKDPAS</sequence>
<feature type="transmembrane region" description="Helical" evidence="2">
    <location>
        <begin position="174"/>
        <end position="193"/>
    </location>
</feature>
<feature type="transmembrane region" description="Helical" evidence="2">
    <location>
        <begin position="199"/>
        <end position="218"/>
    </location>
</feature>
<dbReference type="KEGG" id="sky:D0C37_19640"/>
<evidence type="ECO:0000256" key="1">
    <source>
        <dbReference type="SAM" id="MobiDB-lite"/>
    </source>
</evidence>
<reference evidence="3 4" key="1">
    <citation type="submission" date="2018-08" db="EMBL/GenBank/DDBJ databases">
        <authorList>
            <person name="Ferrada E.E."/>
            <person name="Latorre B.A."/>
        </authorList>
    </citation>
    <scope>NUCLEOTIDE SEQUENCE [LARGE SCALE GENOMIC DNA]</scope>
    <source>
        <strain evidence="3 4">VK-A60T</strain>
    </source>
</reference>
<dbReference type="EMBL" id="CP031742">
    <property type="protein sequence ID" value="AXQ56584.1"/>
    <property type="molecule type" value="Genomic_DNA"/>
</dbReference>
<protein>
    <submittedName>
        <fullName evidence="3">Uncharacterized protein</fullName>
    </submittedName>
</protein>
<feature type="region of interest" description="Disordered" evidence="1">
    <location>
        <begin position="1"/>
        <end position="28"/>
    </location>
</feature>
<keyword evidence="2" id="KW-1133">Transmembrane helix</keyword>
<evidence type="ECO:0000313" key="3">
    <source>
        <dbReference type="EMBL" id="AXQ56584.1"/>
    </source>
</evidence>
<keyword evidence="2" id="KW-0472">Membrane</keyword>
<dbReference type="GeneID" id="300116365"/>
<dbReference type="Proteomes" id="UP000259636">
    <property type="component" value="Chromosome"/>
</dbReference>
<dbReference type="AlphaFoldDB" id="A0A385DF91"/>
<accession>A0A385DF91</accession>
<name>A0A385DF91_9ACTN</name>
<dbReference type="RefSeq" id="WP_101277966.1">
    <property type="nucleotide sequence ID" value="NZ_CP031742.1"/>
</dbReference>
<evidence type="ECO:0000256" key="2">
    <source>
        <dbReference type="SAM" id="Phobius"/>
    </source>
</evidence>
<keyword evidence="2" id="KW-0812">Transmembrane</keyword>
<proteinExistence type="predicted"/>
<evidence type="ECO:0000313" key="4">
    <source>
        <dbReference type="Proteomes" id="UP000259636"/>
    </source>
</evidence>
<organism evidence="3 4">
    <name type="scientific">Streptomyces koyangensis</name>
    <dbReference type="NCBI Taxonomy" id="188770"/>
    <lineage>
        <taxon>Bacteria</taxon>
        <taxon>Bacillati</taxon>
        <taxon>Actinomycetota</taxon>
        <taxon>Actinomycetes</taxon>
        <taxon>Kitasatosporales</taxon>
        <taxon>Streptomycetaceae</taxon>
        <taxon>Streptomyces</taxon>
        <taxon>Streptomyces aurantiacus group</taxon>
    </lineage>
</organism>
<gene>
    <name evidence="3" type="ORF">D0C37_19640</name>
</gene>